<evidence type="ECO:0000313" key="4">
    <source>
        <dbReference type="Proteomes" id="UP000054558"/>
    </source>
</evidence>
<reference evidence="3 4" key="1">
    <citation type="journal article" date="2014" name="Nat. Commun.">
        <title>Klebsormidium flaccidum genome reveals primary factors for plant terrestrial adaptation.</title>
        <authorList>
            <person name="Hori K."/>
            <person name="Maruyama F."/>
            <person name="Fujisawa T."/>
            <person name="Togashi T."/>
            <person name="Yamamoto N."/>
            <person name="Seo M."/>
            <person name="Sato S."/>
            <person name="Yamada T."/>
            <person name="Mori H."/>
            <person name="Tajima N."/>
            <person name="Moriyama T."/>
            <person name="Ikeuchi M."/>
            <person name="Watanabe M."/>
            <person name="Wada H."/>
            <person name="Kobayashi K."/>
            <person name="Saito M."/>
            <person name="Masuda T."/>
            <person name="Sasaki-Sekimoto Y."/>
            <person name="Mashiguchi K."/>
            <person name="Awai K."/>
            <person name="Shimojima M."/>
            <person name="Masuda S."/>
            <person name="Iwai M."/>
            <person name="Nobusawa T."/>
            <person name="Narise T."/>
            <person name="Kondo S."/>
            <person name="Saito H."/>
            <person name="Sato R."/>
            <person name="Murakawa M."/>
            <person name="Ihara Y."/>
            <person name="Oshima-Yamada Y."/>
            <person name="Ohtaka K."/>
            <person name="Satoh M."/>
            <person name="Sonobe K."/>
            <person name="Ishii M."/>
            <person name="Ohtani R."/>
            <person name="Kanamori-Sato M."/>
            <person name="Honoki R."/>
            <person name="Miyazaki D."/>
            <person name="Mochizuki H."/>
            <person name="Umetsu J."/>
            <person name="Higashi K."/>
            <person name="Shibata D."/>
            <person name="Kamiya Y."/>
            <person name="Sato N."/>
            <person name="Nakamura Y."/>
            <person name="Tabata S."/>
            <person name="Ida S."/>
            <person name="Kurokawa K."/>
            <person name="Ohta H."/>
        </authorList>
    </citation>
    <scope>NUCLEOTIDE SEQUENCE [LARGE SCALE GENOMIC DNA]</scope>
    <source>
        <strain evidence="3 4">NIES-2285</strain>
    </source>
</reference>
<gene>
    <name evidence="3" type="ORF">KFL_001750080</name>
</gene>
<feature type="region of interest" description="Disordered" evidence="1">
    <location>
        <begin position="8"/>
        <end position="29"/>
    </location>
</feature>
<feature type="region of interest" description="Disordered" evidence="1">
    <location>
        <begin position="288"/>
        <end position="320"/>
    </location>
</feature>
<dbReference type="OrthoDB" id="438440at2759"/>
<proteinExistence type="predicted"/>
<dbReference type="Gene3D" id="3.40.50.1820">
    <property type="entry name" value="alpha/beta hydrolase"/>
    <property type="match status" value="2"/>
</dbReference>
<dbReference type="GO" id="GO:0004806">
    <property type="term" value="F:triacylglycerol lipase activity"/>
    <property type="evidence" value="ECO:0007669"/>
    <property type="project" value="InterPro"/>
</dbReference>
<evidence type="ECO:0000256" key="1">
    <source>
        <dbReference type="SAM" id="MobiDB-lite"/>
    </source>
</evidence>
<organism evidence="3 4">
    <name type="scientific">Klebsormidium nitens</name>
    <name type="common">Green alga</name>
    <name type="synonym">Ulothrix nitens</name>
    <dbReference type="NCBI Taxonomy" id="105231"/>
    <lineage>
        <taxon>Eukaryota</taxon>
        <taxon>Viridiplantae</taxon>
        <taxon>Streptophyta</taxon>
        <taxon>Klebsormidiophyceae</taxon>
        <taxon>Klebsormidiales</taxon>
        <taxon>Klebsormidiaceae</taxon>
        <taxon>Klebsormidium</taxon>
    </lineage>
</organism>
<evidence type="ECO:0000259" key="2">
    <source>
        <dbReference type="Pfam" id="PF01764"/>
    </source>
</evidence>
<dbReference type="Proteomes" id="UP000054558">
    <property type="component" value="Unassembled WGS sequence"/>
</dbReference>
<dbReference type="GO" id="GO:0006629">
    <property type="term" value="P:lipid metabolic process"/>
    <property type="evidence" value="ECO:0007669"/>
    <property type="project" value="InterPro"/>
</dbReference>
<accession>A0A1Y1I4H5</accession>
<keyword evidence="4" id="KW-1185">Reference proteome</keyword>
<dbReference type="SUPFAM" id="SSF53474">
    <property type="entry name" value="alpha/beta-Hydrolases"/>
    <property type="match status" value="1"/>
</dbReference>
<dbReference type="OMA" id="FNEQRME"/>
<feature type="domain" description="Fungal lipase-type" evidence="2">
    <location>
        <begin position="365"/>
        <end position="459"/>
    </location>
</feature>
<dbReference type="ESTHER" id="kleni-a0a1y1i4h5">
    <property type="family name" value="Triacylglycerol-lipase-OBL1-like"/>
</dbReference>
<dbReference type="PANTHER" id="PTHR46086:SF3">
    <property type="entry name" value="TRIACYLGLYCEROL LIPASE OBL1"/>
    <property type="match status" value="1"/>
</dbReference>
<dbReference type="AlphaFoldDB" id="A0A1Y1I4H5"/>
<dbReference type="EMBL" id="DF237124">
    <property type="protein sequence ID" value="GAQ84071.1"/>
    <property type="molecule type" value="Genomic_DNA"/>
</dbReference>
<name>A0A1Y1I4H5_KLENI</name>
<dbReference type="Pfam" id="PF01764">
    <property type="entry name" value="Lipase_3"/>
    <property type="match status" value="1"/>
</dbReference>
<dbReference type="PANTHER" id="PTHR46086">
    <property type="entry name" value="ALPHA/BETA-HYDROLASES SUPERFAMILY PROTEIN"/>
    <property type="match status" value="1"/>
</dbReference>
<protein>
    <submittedName>
        <fullName evidence="3">Triacylglycerol lipase</fullName>
    </submittedName>
</protein>
<dbReference type="InterPro" id="IPR002921">
    <property type="entry name" value="Fungal_lipase-type"/>
</dbReference>
<feature type="compositionally biased region" description="Basic and acidic residues" evidence="1">
    <location>
        <begin position="294"/>
        <end position="310"/>
    </location>
</feature>
<evidence type="ECO:0000313" key="3">
    <source>
        <dbReference type="EMBL" id="GAQ84071.1"/>
    </source>
</evidence>
<dbReference type="InterPro" id="IPR044819">
    <property type="entry name" value="OBL-like"/>
</dbReference>
<sequence length="570" mass="64155">MPAAIMAATAANGGSSRPPTSPTACKGSQGLPPLEKFPAQGYLHNIWQGFRSIVAYLLWPVHYIHRVGWQRALASAIMCLLTFFHGKPLRKLGIAMEWLGNSILGPDKDTKCNLTVIGLLDRNFTLDEHTVTTFPSETPSARTNALVCCMASKVIYEDDRLVEHVVNNVWNKNNKGEKFKFIEWYHYTTQGQDRVDTQAMLVKKGHAVIVAFRGTQPFSVVDWATDFRFSWWDGIPPLGRVHIGFLESLGLGAPIDDEDPSEKDESTRLEEDEKLRAFSKYINLCQTRHRQGTKRRDDTAGRKSRADVRDPQTPASDESEADVLARFLKDYVLEDKSALANKAAPLSEEVCDQWNVRDNAPLYWKIRLALANALRADPEAKVYITGHSLGGALAALFAGLLAAENDVMAERIGGLYTFGQPRIGDWSFAEYLHNKLNLPEQRYVRLIYANDLVPRVPFNSSMHQYKHLGPYHVSNAFYAVTVGTSTEQPAMGVIAPYLTIILEFWYNVVWNEIANLCFRDVPRPRETCFQMLVRALSMFAPRIAAHNPANYLNAVRYGFPHGEQKKQPPT</sequence>
<dbReference type="InterPro" id="IPR029058">
    <property type="entry name" value="AB_hydrolase_fold"/>
</dbReference>